<accession>A0ABT4RMI1</accession>
<dbReference type="EMBL" id="JAPCID010000028">
    <property type="protein sequence ID" value="MDA0139685.1"/>
    <property type="molecule type" value="Genomic_DNA"/>
</dbReference>
<dbReference type="Gene3D" id="1.10.606.20">
    <property type="match status" value="1"/>
</dbReference>
<feature type="chain" id="PRO_5045288723" evidence="2">
    <location>
        <begin position="20"/>
        <end position="660"/>
    </location>
</feature>
<sequence length="660" mass="70791">MSCLLGLLVMLVLAHPARADVVNIAPAADCFYSEKQDATDCTGDTLTVGVQGTDAVWNWNAWLQFDVDASLPSGAQIASATLHLHGKSTSDANGVPLAVGPEIGAVQDTVTFADGDAPPAWHRWDVTGAARAATTGNLYLELFPEGGFTLATMRWDFASADVSVPALRPYLEVEYYLPCPSDPFAAAQSSSASTVYAWNNVLLDAFRFDTSPRPPTRLSRAAAMMHIAVFDTLNSVFFAKLEALATGDPDANETCGWKPYQVLAETPATTNADLAAGFAARDVLLALFPNRSTQINASFTSIHGSGPHQSSAQALGQFVAAQVLAARANDGSGASMSYTPDASTPGAWRPTTTASTEAPCTAAVSPGWGNVTPFALTSGSQFRRTLPYGLTTYSALLGSPFYAEQLNEVKAKGRATGSTRTTDETNAAWFWANDLDLTYKPPGQVLQHTYEVAQTQPAAETTGNADTFLYRWSQQGIRVSRLFAEMSIAIADAAIAAWDQKYLTAVDLWRPTDAIHGAGSDGNSATSADANWQPLSADRFGVPFQPCFPAWVSGHATFGGTWARVMENEFRHTVSDDPFPLTLTSEDPHAVWNSHTHRSFDSFAEAGTENALSRIWLGVHYRIDADDGLGTGRAVADQVTATKLRWRQKCEDWTCTTPIS</sequence>
<reference evidence="3" key="1">
    <citation type="submission" date="2022-10" db="EMBL/GenBank/DDBJ databases">
        <title>The WGS of Solirubrobacter sp. CPCC 204708.</title>
        <authorList>
            <person name="Jiang Z."/>
        </authorList>
    </citation>
    <scope>NUCLEOTIDE SEQUENCE</scope>
    <source>
        <strain evidence="3">CPCC 204708</strain>
    </source>
</reference>
<dbReference type="RefSeq" id="WP_202955626.1">
    <property type="nucleotide sequence ID" value="NZ_JAPCID010000028.1"/>
</dbReference>
<dbReference type="CDD" id="cd03398">
    <property type="entry name" value="PAP2_haloperoxidase"/>
    <property type="match status" value="1"/>
</dbReference>
<evidence type="ECO:0000313" key="3">
    <source>
        <dbReference type="EMBL" id="MDA0139685.1"/>
    </source>
</evidence>
<dbReference type="PANTHER" id="PTHR34599:SF1">
    <property type="entry name" value="PHOSPHATIDIC ACID PHOSPHATASE TYPE 2_HALOPEROXIDASE DOMAIN-CONTAINING PROTEIN"/>
    <property type="match status" value="1"/>
</dbReference>
<feature type="signal peptide" evidence="2">
    <location>
        <begin position="1"/>
        <end position="19"/>
    </location>
</feature>
<organism evidence="3 4">
    <name type="scientific">Solirubrobacter deserti</name>
    <dbReference type="NCBI Taxonomy" id="2282478"/>
    <lineage>
        <taxon>Bacteria</taxon>
        <taxon>Bacillati</taxon>
        <taxon>Actinomycetota</taxon>
        <taxon>Thermoleophilia</taxon>
        <taxon>Solirubrobacterales</taxon>
        <taxon>Solirubrobacteraceae</taxon>
        <taxon>Solirubrobacter</taxon>
    </lineage>
</organism>
<comment type="caution">
    <text evidence="3">The sequence shown here is derived from an EMBL/GenBank/DDBJ whole genome shotgun (WGS) entry which is preliminary data.</text>
</comment>
<feature type="region of interest" description="Disordered" evidence="1">
    <location>
        <begin position="334"/>
        <end position="354"/>
    </location>
</feature>
<dbReference type="SUPFAM" id="SSF48317">
    <property type="entry name" value="Acid phosphatase/Vanadium-dependent haloperoxidase"/>
    <property type="match status" value="1"/>
</dbReference>
<proteinExistence type="predicted"/>
<dbReference type="PANTHER" id="PTHR34599">
    <property type="entry name" value="PEROXIDASE-RELATED"/>
    <property type="match status" value="1"/>
</dbReference>
<keyword evidence="2" id="KW-0732">Signal</keyword>
<keyword evidence="4" id="KW-1185">Reference proteome</keyword>
<evidence type="ECO:0000256" key="1">
    <source>
        <dbReference type="SAM" id="MobiDB-lite"/>
    </source>
</evidence>
<evidence type="ECO:0000313" key="4">
    <source>
        <dbReference type="Proteomes" id="UP001147700"/>
    </source>
</evidence>
<evidence type="ECO:0000256" key="2">
    <source>
        <dbReference type="SAM" id="SignalP"/>
    </source>
</evidence>
<name>A0ABT4RMI1_9ACTN</name>
<dbReference type="Proteomes" id="UP001147700">
    <property type="component" value="Unassembled WGS sequence"/>
</dbReference>
<dbReference type="InterPro" id="IPR052559">
    <property type="entry name" value="V-haloperoxidase"/>
</dbReference>
<gene>
    <name evidence="3" type="ORF">OJ962_19445</name>
</gene>
<protein>
    <submittedName>
        <fullName evidence="3">Phosphatase PAP2 family protein</fullName>
    </submittedName>
</protein>
<dbReference type="InterPro" id="IPR036938">
    <property type="entry name" value="PAP2/HPO_sf"/>
</dbReference>